<dbReference type="PANTHER" id="PTHR19256:SF65">
    <property type="entry name" value="T CELL RECEPTOR GAMMA CONSTANT 1-RELATED"/>
    <property type="match status" value="1"/>
</dbReference>
<evidence type="ECO:0000256" key="4">
    <source>
        <dbReference type="ARBA" id="ARBA00023136"/>
    </source>
</evidence>
<dbReference type="STRING" id="8496.A0A151P2B0"/>
<keyword evidence="5" id="KW-0675">Receptor</keyword>
<dbReference type="EMBL" id="AKHW03001210">
    <property type="protein sequence ID" value="KYO43204.1"/>
    <property type="molecule type" value="Genomic_DNA"/>
</dbReference>
<evidence type="ECO:0008006" key="10">
    <source>
        <dbReference type="Google" id="ProtNLM"/>
    </source>
</evidence>
<keyword evidence="9" id="KW-1185">Reference proteome</keyword>
<dbReference type="GO" id="GO:0016020">
    <property type="term" value="C:membrane"/>
    <property type="evidence" value="ECO:0007669"/>
    <property type="project" value="UniProtKB-SubCell"/>
</dbReference>
<evidence type="ECO:0000256" key="6">
    <source>
        <dbReference type="ARBA" id="ARBA00023319"/>
    </source>
</evidence>
<dbReference type="InterPro" id="IPR013783">
    <property type="entry name" value="Ig-like_fold"/>
</dbReference>
<evidence type="ECO:0000256" key="3">
    <source>
        <dbReference type="ARBA" id="ARBA00022989"/>
    </source>
</evidence>
<organism evidence="8 9">
    <name type="scientific">Alligator mississippiensis</name>
    <name type="common">American alligator</name>
    <dbReference type="NCBI Taxonomy" id="8496"/>
    <lineage>
        <taxon>Eukaryota</taxon>
        <taxon>Metazoa</taxon>
        <taxon>Chordata</taxon>
        <taxon>Craniata</taxon>
        <taxon>Vertebrata</taxon>
        <taxon>Euteleostomi</taxon>
        <taxon>Archelosauria</taxon>
        <taxon>Archosauria</taxon>
        <taxon>Crocodylia</taxon>
        <taxon>Alligatoridae</taxon>
        <taxon>Alligatorinae</taxon>
        <taxon>Alligator</taxon>
    </lineage>
</organism>
<evidence type="ECO:0000256" key="2">
    <source>
        <dbReference type="ARBA" id="ARBA00022692"/>
    </source>
</evidence>
<feature type="signal peptide" evidence="7">
    <location>
        <begin position="1"/>
        <end position="19"/>
    </location>
</feature>
<keyword evidence="4" id="KW-0472">Membrane</keyword>
<dbReference type="PANTHER" id="PTHR19256">
    <property type="entry name" value="T-CELL RECEPTOR GAMMA CHAIN"/>
    <property type="match status" value="1"/>
</dbReference>
<dbReference type="Gene3D" id="2.60.40.10">
    <property type="entry name" value="Immunoglobulins"/>
    <property type="match status" value="1"/>
</dbReference>
<dbReference type="Proteomes" id="UP000050525">
    <property type="component" value="Unassembled WGS sequence"/>
</dbReference>
<keyword evidence="6" id="KW-0393">Immunoglobulin domain</keyword>
<comment type="subcellular location">
    <subcellularLocation>
        <location evidence="1">Membrane</location>
    </subcellularLocation>
</comment>
<dbReference type="SUPFAM" id="SSF48726">
    <property type="entry name" value="Immunoglobulin"/>
    <property type="match status" value="1"/>
</dbReference>
<protein>
    <recommendedName>
        <fullName evidence="10">Immunoglobulin V-set domain-containing protein</fullName>
    </recommendedName>
</protein>
<evidence type="ECO:0000256" key="5">
    <source>
        <dbReference type="ARBA" id="ARBA00023170"/>
    </source>
</evidence>
<dbReference type="AlphaFoldDB" id="A0A151P2B0"/>
<evidence type="ECO:0000313" key="8">
    <source>
        <dbReference type="EMBL" id="KYO43204.1"/>
    </source>
</evidence>
<keyword evidence="3" id="KW-1133">Transmembrane helix</keyword>
<keyword evidence="2" id="KW-0812">Transmembrane</keyword>
<name>A0A151P2B0_ALLMI</name>
<evidence type="ECO:0000256" key="7">
    <source>
        <dbReference type="SAM" id="SignalP"/>
    </source>
</evidence>
<gene>
    <name evidence="8" type="ORF">Y1Q_0017526</name>
</gene>
<proteinExistence type="predicted"/>
<evidence type="ECO:0000313" key="9">
    <source>
        <dbReference type="Proteomes" id="UP000050525"/>
    </source>
</evidence>
<feature type="chain" id="PRO_5007586595" description="Immunoglobulin V-set domain-containing protein" evidence="7">
    <location>
        <begin position="20"/>
        <end position="234"/>
    </location>
</feature>
<reference evidence="8 9" key="1">
    <citation type="journal article" date="2012" name="Genome Biol.">
        <title>Sequencing three crocodilian genomes to illuminate the evolution of archosaurs and amniotes.</title>
        <authorList>
            <person name="St John J.A."/>
            <person name="Braun E.L."/>
            <person name="Isberg S.R."/>
            <person name="Miles L.G."/>
            <person name="Chong A.Y."/>
            <person name="Gongora J."/>
            <person name="Dalzell P."/>
            <person name="Moran C."/>
            <person name="Bed'hom B."/>
            <person name="Abzhanov A."/>
            <person name="Burgess S.C."/>
            <person name="Cooksey A.M."/>
            <person name="Castoe T.A."/>
            <person name="Crawford N.G."/>
            <person name="Densmore L.D."/>
            <person name="Drew J.C."/>
            <person name="Edwards S.V."/>
            <person name="Faircloth B.C."/>
            <person name="Fujita M.K."/>
            <person name="Greenwold M.J."/>
            <person name="Hoffmann F.G."/>
            <person name="Howard J.M."/>
            <person name="Iguchi T."/>
            <person name="Janes D.E."/>
            <person name="Khan S.Y."/>
            <person name="Kohno S."/>
            <person name="de Koning A.J."/>
            <person name="Lance S.L."/>
            <person name="McCarthy F.M."/>
            <person name="McCormack J.E."/>
            <person name="Merchant M.E."/>
            <person name="Peterson D.G."/>
            <person name="Pollock D.D."/>
            <person name="Pourmand N."/>
            <person name="Raney B.J."/>
            <person name="Roessler K.A."/>
            <person name="Sanford J.R."/>
            <person name="Sawyer R.H."/>
            <person name="Schmidt C.J."/>
            <person name="Triplett E.W."/>
            <person name="Tuberville T.D."/>
            <person name="Venegas-Anaya M."/>
            <person name="Howard J.T."/>
            <person name="Jarvis E.D."/>
            <person name="Guillette L.J.Jr."/>
            <person name="Glenn T.C."/>
            <person name="Green R.E."/>
            <person name="Ray D.A."/>
        </authorList>
    </citation>
    <scope>NUCLEOTIDE SEQUENCE [LARGE SCALE GENOMIC DNA]</scope>
    <source>
        <strain evidence="8">KSC_2009_1</strain>
    </source>
</reference>
<evidence type="ECO:0000256" key="1">
    <source>
        <dbReference type="ARBA" id="ARBA00004370"/>
    </source>
</evidence>
<sequence length="234" mass="26981">MMLLPQVVLVTSLWSYAHGEITITQTPEFTLKRENATVRMYCILQGISGNIANAIIHWYHQSPGEAPKRILYFTSGKSTVDDSSQEKSFQVALDSQKSRYTFYVNDGDAQVQSQPSIMKGKMEKNTDFPLCRWKYGFLILIEEPRDFAVLQRALYRLAEFQPEGGWEGEEVSSSHRPHPRSSHKTKLKCLWAKFERFSSITQDVTATSSFSDFNLVLWIYRTNSHPKSIVYHQK</sequence>
<dbReference type="InterPro" id="IPR051117">
    <property type="entry name" value="TRG_var/const_region"/>
</dbReference>
<accession>A0A151P2B0</accession>
<keyword evidence="7" id="KW-0732">Signal</keyword>
<dbReference type="InterPro" id="IPR036179">
    <property type="entry name" value="Ig-like_dom_sf"/>
</dbReference>
<comment type="caution">
    <text evidence="8">The sequence shown here is derived from an EMBL/GenBank/DDBJ whole genome shotgun (WGS) entry which is preliminary data.</text>
</comment>